<dbReference type="Gene3D" id="3.40.50.620">
    <property type="entry name" value="HUPs"/>
    <property type="match status" value="2"/>
</dbReference>
<keyword evidence="2 9" id="KW-0963">Cytoplasm</keyword>
<organism evidence="15 16">
    <name type="scientific">Candidatus Colwellbacteria bacterium CG10_big_fil_rev_8_21_14_0_10_42_22</name>
    <dbReference type="NCBI Taxonomy" id="1974540"/>
    <lineage>
        <taxon>Bacteria</taxon>
        <taxon>Candidatus Colwelliibacteriota</taxon>
    </lineage>
</organism>
<comment type="subcellular location">
    <subcellularLocation>
        <location evidence="9">Cytoplasm</location>
    </subcellularLocation>
</comment>
<dbReference type="AlphaFoldDB" id="A0A2H0VG42"/>
<dbReference type="CDD" id="cd07958">
    <property type="entry name" value="Anticodon_Ia_Leu_BEm"/>
    <property type="match status" value="1"/>
</dbReference>
<comment type="caution">
    <text evidence="15">The sequence shown here is derived from an EMBL/GenBank/DDBJ whole genome shotgun (WGS) entry which is preliminary data.</text>
</comment>
<accession>A0A2H0VG42</accession>
<evidence type="ECO:0000256" key="6">
    <source>
        <dbReference type="ARBA" id="ARBA00022917"/>
    </source>
</evidence>
<comment type="catalytic activity">
    <reaction evidence="8 9">
        <text>tRNA(Leu) + L-leucine + ATP = L-leucyl-tRNA(Leu) + AMP + diphosphate</text>
        <dbReference type="Rhea" id="RHEA:11688"/>
        <dbReference type="Rhea" id="RHEA-COMP:9613"/>
        <dbReference type="Rhea" id="RHEA-COMP:9622"/>
        <dbReference type="ChEBI" id="CHEBI:30616"/>
        <dbReference type="ChEBI" id="CHEBI:33019"/>
        <dbReference type="ChEBI" id="CHEBI:57427"/>
        <dbReference type="ChEBI" id="CHEBI:78442"/>
        <dbReference type="ChEBI" id="CHEBI:78494"/>
        <dbReference type="ChEBI" id="CHEBI:456215"/>
        <dbReference type="EC" id="6.1.1.4"/>
    </reaction>
</comment>
<dbReference type="Pfam" id="PF00133">
    <property type="entry name" value="tRNA-synt_1"/>
    <property type="match status" value="1"/>
</dbReference>
<evidence type="ECO:0000256" key="8">
    <source>
        <dbReference type="ARBA" id="ARBA00047469"/>
    </source>
</evidence>
<gene>
    <name evidence="9" type="primary">leuS</name>
    <name evidence="15" type="ORF">COT89_01300</name>
</gene>
<name>A0A2H0VG42_9BACT</name>
<evidence type="ECO:0000313" key="15">
    <source>
        <dbReference type="EMBL" id="PIR98058.1"/>
    </source>
</evidence>
<feature type="domain" description="Leucyl-tRNA synthetase editing" evidence="14">
    <location>
        <begin position="218"/>
        <end position="400"/>
    </location>
</feature>
<evidence type="ECO:0000256" key="9">
    <source>
        <dbReference type="HAMAP-Rule" id="MF_00049"/>
    </source>
</evidence>
<feature type="domain" description="Aminoacyl-tRNA synthetase class Ia" evidence="11">
    <location>
        <begin position="11"/>
        <end position="215"/>
    </location>
</feature>
<keyword evidence="6 9" id="KW-0648">Protein biosynthesis</keyword>
<dbReference type="InterPro" id="IPR014729">
    <property type="entry name" value="Rossmann-like_a/b/a_fold"/>
</dbReference>
<dbReference type="Proteomes" id="UP000231466">
    <property type="component" value="Unassembled WGS sequence"/>
</dbReference>
<proteinExistence type="inferred from homology"/>
<evidence type="ECO:0000256" key="3">
    <source>
        <dbReference type="ARBA" id="ARBA00022598"/>
    </source>
</evidence>
<evidence type="ECO:0000259" key="11">
    <source>
        <dbReference type="Pfam" id="PF00133"/>
    </source>
</evidence>
<dbReference type="InterPro" id="IPR002302">
    <property type="entry name" value="Leu-tRNA-ligase"/>
</dbReference>
<dbReference type="HAMAP" id="MF_00049_B">
    <property type="entry name" value="Leu_tRNA_synth_B"/>
    <property type="match status" value="1"/>
</dbReference>
<dbReference type="InterPro" id="IPR002300">
    <property type="entry name" value="aa-tRNA-synth_Ia"/>
</dbReference>
<dbReference type="SUPFAM" id="SSF50677">
    <property type="entry name" value="ValRS/IleRS/LeuRS editing domain"/>
    <property type="match status" value="1"/>
</dbReference>
<feature type="domain" description="Methionyl/Leucyl tRNA synthetase" evidence="13">
    <location>
        <begin position="571"/>
        <end position="626"/>
    </location>
</feature>
<evidence type="ECO:0000256" key="2">
    <source>
        <dbReference type="ARBA" id="ARBA00022490"/>
    </source>
</evidence>
<dbReference type="Pfam" id="PF08264">
    <property type="entry name" value="Anticodon_1"/>
    <property type="match status" value="1"/>
</dbReference>
<dbReference type="SUPFAM" id="SSF47323">
    <property type="entry name" value="Anticodon-binding domain of a subclass of class I aminoacyl-tRNA synthetases"/>
    <property type="match status" value="1"/>
</dbReference>
<dbReference type="FunFam" id="1.10.730.10:FF:000002">
    <property type="entry name" value="Leucine--tRNA ligase"/>
    <property type="match status" value="1"/>
</dbReference>
<dbReference type="EC" id="6.1.1.4" evidence="9"/>
<dbReference type="Pfam" id="PF13603">
    <property type="entry name" value="tRNA-synt_1_2"/>
    <property type="match status" value="1"/>
</dbReference>
<protein>
    <recommendedName>
        <fullName evidence="9">Leucine--tRNA ligase</fullName>
        <ecNumber evidence="9">6.1.1.4</ecNumber>
    </recommendedName>
    <alternativeName>
        <fullName evidence="9">Leucyl-tRNA synthetase</fullName>
        <shortName evidence="9">LeuRS</shortName>
    </alternativeName>
</protein>
<dbReference type="SUPFAM" id="SSF52374">
    <property type="entry name" value="Nucleotidylyl transferase"/>
    <property type="match status" value="1"/>
</dbReference>
<dbReference type="InterPro" id="IPR001412">
    <property type="entry name" value="aa-tRNA-synth_I_CS"/>
</dbReference>
<reference evidence="16" key="1">
    <citation type="submission" date="2017-09" db="EMBL/GenBank/DDBJ databases">
        <title>Depth-based differentiation of microbial function through sediment-hosted aquifers and enrichment of novel symbionts in the deep terrestrial subsurface.</title>
        <authorList>
            <person name="Probst A.J."/>
            <person name="Ladd B."/>
            <person name="Jarett J.K."/>
            <person name="Geller-Mcgrath D.E."/>
            <person name="Sieber C.M.K."/>
            <person name="Emerson J.B."/>
            <person name="Anantharaman K."/>
            <person name="Thomas B.C."/>
            <person name="Malmstrom R."/>
            <person name="Stieglmeier M."/>
            <person name="Klingl A."/>
            <person name="Woyke T."/>
            <person name="Ryan C.M."/>
            <person name="Banfield J.F."/>
        </authorList>
    </citation>
    <scope>NUCLEOTIDE SEQUENCE [LARGE SCALE GENOMIC DNA]</scope>
</reference>
<dbReference type="Gene3D" id="1.10.730.10">
    <property type="entry name" value="Isoleucyl-tRNA Synthetase, Domain 1"/>
    <property type="match status" value="1"/>
</dbReference>
<dbReference type="EMBL" id="PFAH01000005">
    <property type="protein sequence ID" value="PIR98058.1"/>
    <property type="molecule type" value="Genomic_DNA"/>
</dbReference>
<evidence type="ECO:0000259" key="13">
    <source>
        <dbReference type="Pfam" id="PF09334"/>
    </source>
</evidence>
<feature type="binding site" evidence="9">
    <location>
        <position position="590"/>
    </location>
    <ligand>
        <name>ATP</name>
        <dbReference type="ChEBI" id="CHEBI:30616"/>
    </ligand>
</feature>
<dbReference type="PRINTS" id="PR00985">
    <property type="entry name" value="TRNASYNTHLEU"/>
</dbReference>
<dbReference type="PROSITE" id="PS00178">
    <property type="entry name" value="AA_TRNA_LIGASE_I"/>
    <property type="match status" value="1"/>
</dbReference>
<evidence type="ECO:0000256" key="4">
    <source>
        <dbReference type="ARBA" id="ARBA00022741"/>
    </source>
</evidence>
<dbReference type="GO" id="GO:0002161">
    <property type="term" value="F:aminoacyl-tRNA deacylase activity"/>
    <property type="evidence" value="ECO:0007669"/>
    <property type="project" value="InterPro"/>
</dbReference>
<dbReference type="InterPro" id="IPR009080">
    <property type="entry name" value="tRNAsynth_Ia_anticodon-bd"/>
</dbReference>
<evidence type="ECO:0000313" key="16">
    <source>
        <dbReference type="Proteomes" id="UP000231466"/>
    </source>
</evidence>
<dbReference type="GO" id="GO:0006429">
    <property type="term" value="P:leucyl-tRNA aminoacylation"/>
    <property type="evidence" value="ECO:0007669"/>
    <property type="project" value="UniProtKB-UniRule"/>
</dbReference>
<comment type="caution">
    <text evidence="9">Lacks conserved residue(s) required for the propagation of feature annotation.</text>
</comment>
<dbReference type="GO" id="GO:0005829">
    <property type="term" value="C:cytosol"/>
    <property type="evidence" value="ECO:0007669"/>
    <property type="project" value="TreeGrafter"/>
</dbReference>
<keyword evidence="7 9" id="KW-0030">Aminoacyl-tRNA synthetase</keyword>
<dbReference type="PANTHER" id="PTHR43740:SF2">
    <property type="entry name" value="LEUCINE--TRNA LIGASE, MITOCHONDRIAL"/>
    <property type="match status" value="1"/>
</dbReference>
<feature type="short sequence motif" description="'KMSKS' region" evidence="9">
    <location>
        <begin position="587"/>
        <end position="591"/>
    </location>
</feature>
<dbReference type="Pfam" id="PF09334">
    <property type="entry name" value="tRNA-synt_1g"/>
    <property type="match status" value="1"/>
</dbReference>
<feature type="domain" description="Methionyl/Valyl/Leucyl/Isoleucyl-tRNA synthetase anticodon-binding" evidence="12">
    <location>
        <begin position="671"/>
        <end position="795"/>
    </location>
</feature>
<dbReference type="InterPro" id="IPR013155">
    <property type="entry name" value="M/V/L/I-tRNA-synth_anticd-bd"/>
</dbReference>
<dbReference type="NCBIfam" id="TIGR00396">
    <property type="entry name" value="leuS_bact"/>
    <property type="match status" value="1"/>
</dbReference>
<evidence type="ECO:0000256" key="5">
    <source>
        <dbReference type="ARBA" id="ARBA00022840"/>
    </source>
</evidence>
<dbReference type="InterPro" id="IPR015413">
    <property type="entry name" value="Methionyl/Leucyl_tRNA_Synth"/>
</dbReference>
<evidence type="ECO:0000256" key="10">
    <source>
        <dbReference type="RuleBase" id="RU363035"/>
    </source>
</evidence>
<dbReference type="GO" id="GO:0005524">
    <property type="term" value="F:ATP binding"/>
    <property type="evidence" value="ECO:0007669"/>
    <property type="project" value="UniProtKB-UniRule"/>
</dbReference>
<evidence type="ECO:0000256" key="1">
    <source>
        <dbReference type="ARBA" id="ARBA00005594"/>
    </source>
</evidence>
<dbReference type="InterPro" id="IPR025709">
    <property type="entry name" value="Leu_tRNA-synth_edit"/>
</dbReference>
<evidence type="ECO:0000259" key="12">
    <source>
        <dbReference type="Pfam" id="PF08264"/>
    </source>
</evidence>
<evidence type="ECO:0000259" key="14">
    <source>
        <dbReference type="Pfam" id="PF13603"/>
    </source>
</evidence>
<keyword evidence="4 9" id="KW-0547">Nucleotide-binding</keyword>
<dbReference type="InterPro" id="IPR009008">
    <property type="entry name" value="Val/Leu/Ile-tRNA-synth_edit"/>
</dbReference>
<dbReference type="Gene3D" id="3.10.20.590">
    <property type="match status" value="1"/>
</dbReference>
<keyword evidence="3 9" id="KW-0436">Ligase</keyword>
<dbReference type="GO" id="GO:0004823">
    <property type="term" value="F:leucine-tRNA ligase activity"/>
    <property type="evidence" value="ECO:0007669"/>
    <property type="project" value="UniProtKB-UniRule"/>
</dbReference>
<keyword evidence="5 9" id="KW-0067">ATP-binding</keyword>
<comment type="similarity">
    <text evidence="1 9 10">Belongs to the class-I aminoacyl-tRNA synthetase family.</text>
</comment>
<dbReference type="PANTHER" id="PTHR43740">
    <property type="entry name" value="LEUCYL-TRNA SYNTHETASE"/>
    <property type="match status" value="1"/>
</dbReference>
<sequence length="833" mass="95568">MYPFSNIEKKWKEKWLKTRIYEPDLDKAKKPFYNLMMFPYPSAEGLHVGNAYAFIGSDIYGRYKRMRGYDVFEPIGLDGFGIHSENYALKVKKHPADQAESSKERFYKQLQEIGNGFAWEERLETYTPEYYKWTQWIFIQMWKAGLVERRKASVNWCPSCKTVLADEQVVGGRCERCDSEVIKKDLEQWFFKITNYAEKLLSNLEKIDWSDNIKIAQKNWIGKSEGARINFPIVDSKENIEVFTTRPDTIFGATYMVLAPEHPLIRKLEEKISNKKAVQDYVLKTQSKTENERIADTKSKTGVELEGVKAINPANKKEIPIWIADYVLSSYGTGAIMAVPGQDERDWEFAEKFKLPIVRTVKPPKDFKGDAYLGDGPAINSDFLDGLEIEEAKKKTIQWLSKNGFGRTETNYHLRDWLISRQRYWGPPIPMIYCPACAKASADKNNAGWQPAPLKDLPILLPKLKDFRPKGTGEAPLASSPAFYKVKCPKCKGPARRETDVSDTFLDSAWYFYRYINMDKKKEAFNELRVKKWLPVDMYIGGAEHAVLHLLYSRFLAMAFKDMGLIDFEEPFTALRSHGLIIKEGAKMSKSKGNVVIPDKYIKRFGSDVLRMYLMFIGPFQDGGDWRDGGIAGIERFLTRVWNYFEARAKFIKKYPSATNVSVIKEVAPLFHQTIKKVGDDIEDLKYNTAISQLMILFNALEEPVSGKNNARGTLIKGFVGLNKNQHGEFLKLLTPFAPFITEELWEKLGNPYSIHQQKWPEYIEKYLTGDEISLIIQVNGKLRGTIQATRGISEKEAIEIAKGVDSVKVVLGKKKIKKTVFVPDKLINFVIN</sequence>
<evidence type="ECO:0000256" key="7">
    <source>
        <dbReference type="ARBA" id="ARBA00023146"/>
    </source>
</evidence>